<evidence type="ECO:0000256" key="7">
    <source>
        <dbReference type="ARBA" id="ARBA00023288"/>
    </source>
</evidence>
<evidence type="ECO:0000256" key="5">
    <source>
        <dbReference type="ARBA" id="ARBA00023136"/>
    </source>
</evidence>
<dbReference type="GO" id="GO:0016020">
    <property type="term" value="C:membrane"/>
    <property type="evidence" value="ECO:0007669"/>
    <property type="project" value="UniProtKB-SubCell"/>
</dbReference>
<dbReference type="InterPro" id="IPR038501">
    <property type="entry name" value="Spore_GerAC_C_sf"/>
</dbReference>
<keyword evidence="4 8" id="KW-0732">Signal</keyword>
<feature type="signal peptide" evidence="8">
    <location>
        <begin position="1"/>
        <end position="22"/>
    </location>
</feature>
<dbReference type="PANTHER" id="PTHR35789:SF1">
    <property type="entry name" value="SPORE GERMINATION PROTEIN B3"/>
    <property type="match status" value="1"/>
</dbReference>
<dbReference type="AlphaFoldDB" id="A0A2W0CH75"/>
<reference evidence="11 12" key="1">
    <citation type="submission" date="2018-01" db="EMBL/GenBank/DDBJ databases">
        <title>Genome sequence of the PGP bacterium Paenibacillus illinoisensis E3.</title>
        <authorList>
            <person name="Rolli E."/>
            <person name="Marasco R."/>
            <person name="Bessem C."/>
            <person name="Michoud G."/>
            <person name="Gaiarsa S."/>
            <person name="Borin S."/>
            <person name="Daffonchio D."/>
        </authorList>
    </citation>
    <scope>NUCLEOTIDE SEQUENCE [LARGE SCALE GENOMIC DNA]</scope>
    <source>
        <strain evidence="11 12">E3</strain>
    </source>
</reference>
<evidence type="ECO:0000256" key="8">
    <source>
        <dbReference type="SAM" id="SignalP"/>
    </source>
</evidence>
<comment type="similarity">
    <text evidence="2">Belongs to the GerABKC lipoprotein family.</text>
</comment>
<protein>
    <submittedName>
        <fullName evidence="11">Germination protein GerC family protein</fullName>
    </submittedName>
</protein>
<dbReference type="NCBIfam" id="TIGR02887">
    <property type="entry name" value="spore_ger_x_C"/>
    <property type="match status" value="1"/>
</dbReference>
<keyword evidence="7" id="KW-0449">Lipoprotein</keyword>
<gene>
    <name evidence="11" type="ORF">PIL02S_04697</name>
</gene>
<feature type="domain" description="Spore germination GerAC-like C-terminal" evidence="9">
    <location>
        <begin position="228"/>
        <end position="396"/>
    </location>
</feature>
<keyword evidence="5" id="KW-0472">Membrane</keyword>
<dbReference type="Pfam" id="PF05504">
    <property type="entry name" value="Spore_GerAC"/>
    <property type="match status" value="1"/>
</dbReference>
<dbReference type="RefSeq" id="WP_309147240.1">
    <property type="nucleotide sequence ID" value="NZ_PRLG01000022.1"/>
</dbReference>
<dbReference type="Gene3D" id="3.30.300.210">
    <property type="entry name" value="Nutrient germinant receptor protein C, domain 3"/>
    <property type="match status" value="1"/>
</dbReference>
<evidence type="ECO:0000256" key="4">
    <source>
        <dbReference type="ARBA" id="ARBA00022729"/>
    </source>
</evidence>
<evidence type="ECO:0000313" key="11">
    <source>
        <dbReference type="EMBL" id="PYY27198.1"/>
    </source>
</evidence>
<dbReference type="PANTHER" id="PTHR35789">
    <property type="entry name" value="SPORE GERMINATION PROTEIN B3"/>
    <property type="match status" value="1"/>
</dbReference>
<keyword evidence="6" id="KW-0564">Palmitate</keyword>
<evidence type="ECO:0000313" key="12">
    <source>
        <dbReference type="Proteomes" id="UP000247459"/>
    </source>
</evidence>
<organism evidence="11 12">
    <name type="scientific">Paenibacillus illinoisensis</name>
    <dbReference type="NCBI Taxonomy" id="59845"/>
    <lineage>
        <taxon>Bacteria</taxon>
        <taxon>Bacillati</taxon>
        <taxon>Bacillota</taxon>
        <taxon>Bacilli</taxon>
        <taxon>Bacillales</taxon>
        <taxon>Paenibacillaceae</taxon>
        <taxon>Paenibacillus</taxon>
    </lineage>
</organism>
<keyword evidence="3" id="KW-0309">Germination</keyword>
<comment type="caution">
    <text evidence="11">The sequence shown here is derived from an EMBL/GenBank/DDBJ whole genome shotgun (WGS) entry which is preliminary data.</text>
</comment>
<dbReference type="InterPro" id="IPR046953">
    <property type="entry name" value="Spore_GerAC-like_C"/>
</dbReference>
<feature type="domain" description="Spore germination protein N-terminal" evidence="10">
    <location>
        <begin position="27"/>
        <end position="214"/>
    </location>
</feature>
<feature type="chain" id="PRO_5039472846" evidence="8">
    <location>
        <begin position="23"/>
        <end position="400"/>
    </location>
</feature>
<dbReference type="GO" id="GO:0009847">
    <property type="term" value="P:spore germination"/>
    <property type="evidence" value="ECO:0007669"/>
    <property type="project" value="InterPro"/>
</dbReference>
<comment type="subcellular location">
    <subcellularLocation>
        <location evidence="1">Membrane</location>
        <topology evidence="1">Lipid-anchor</topology>
    </subcellularLocation>
</comment>
<evidence type="ECO:0000256" key="1">
    <source>
        <dbReference type="ARBA" id="ARBA00004635"/>
    </source>
</evidence>
<evidence type="ECO:0000256" key="6">
    <source>
        <dbReference type="ARBA" id="ARBA00023139"/>
    </source>
</evidence>
<evidence type="ECO:0000256" key="3">
    <source>
        <dbReference type="ARBA" id="ARBA00022544"/>
    </source>
</evidence>
<accession>A0A2W0CH75</accession>
<sequence length="400" mass="45437">MKMPWKKLILFLVSLCMLFTQTGCWSSKEIEDLGVYVALGIDVPEQTEFEKDVNAHGGHYPKENNITATVQIVPKDSSKPNSQQGSPSAGKSYFNEQLTGDSLLEIFRQFALRRDRPLIGHHLKVIVVSQEIARKYSLEQLLDFVLRDNDIRPSCLVVVSDEKAIDALHSNDPSEIPAFYLTGLVDNSYLSNKIMPAVSLAKLDATMQSGRSFLLQNVISYKGEHKFSGAGIFDSKTKRHIGTLSQVDLEGLSWIQERPRGGVIKTYEERTGSTVVYEIKHTKGKIIPTVHGDDISFHVKVESEGWFMEDWTVPEVSGDEEYLHKLENDFKKIAEQQVKQVLDKMQHKYKVDVGGFGEKLRIKYPKVWKKVKPNWDKTFSEIPITYDIKIKIRNQGSSTE</sequence>
<name>A0A2W0CH75_9BACL</name>
<evidence type="ECO:0000256" key="2">
    <source>
        <dbReference type="ARBA" id="ARBA00007886"/>
    </source>
</evidence>
<dbReference type="InterPro" id="IPR008844">
    <property type="entry name" value="Spore_GerAC-like"/>
</dbReference>
<dbReference type="InterPro" id="IPR057336">
    <property type="entry name" value="GerAC_N"/>
</dbReference>
<proteinExistence type="inferred from homology"/>
<dbReference type="Proteomes" id="UP000247459">
    <property type="component" value="Unassembled WGS sequence"/>
</dbReference>
<dbReference type="EMBL" id="PRLG01000022">
    <property type="protein sequence ID" value="PYY27198.1"/>
    <property type="molecule type" value="Genomic_DNA"/>
</dbReference>
<evidence type="ECO:0000259" key="10">
    <source>
        <dbReference type="Pfam" id="PF25198"/>
    </source>
</evidence>
<evidence type="ECO:0000259" key="9">
    <source>
        <dbReference type="Pfam" id="PF05504"/>
    </source>
</evidence>
<dbReference type="Pfam" id="PF25198">
    <property type="entry name" value="Spore_GerAC_N"/>
    <property type="match status" value="1"/>
</dbReference>